<accession>A0A345NRX3</accession>
<reference evidence="1 2" key="1">
    <citation type="submission" date="2018-07" db="EMBL/GenBank/DDBJ databases">
        <title>Complete genome sequencing of Ornithinimicrobium sp. AMA3305.</title>
        <authorList>
            <person name="Bae J.-W."/>
        </authorList>
    </citation>
    <scope>NUCLEOTIDE SEQUENCE [LARGE SCALE GENOMIC DNA]</scope>
    <source>
        <strain evidence="1 2">AMA3305</strain>
    </source>
</reference>
<name>A0A345NRX3_9MICO</name>
<dbReference type="EMBL" id="CP031229">
    <property type="protein sequence ID" value="AXH97781.1"/>
    <property type="molecule type" value="Genomic_DNA"/>
</dbReference>
<dbReference type="Pfam" id="PF12028">
    <property type="entry name" value="DUF3515"/>
    <property type="match status" value="1"/>
</dbReference>
<dbReference type="AlphaFoldDB" id="A0A345NRX3"/>
<organism evidence="1 2">
    <name type="scientific">Ornithinimicrobium avium</name>
    <dbReference type="NCBI Taxonomy" id="2283195"/>
    <lineage>
        <taxon>Bacteria</taxon>
        <taxon>Bacillati</taxon>
        <taxon>Actinomycetota</taxon>
        <taxon>Actinomycetes</taxon>
        <taxon>Micrococcales</taxon>
        <taxon>Ornithinimicrobiaceae</taxon>
        <taxon>Ornithinimicrobium</taxon>
    </lineage>
</organism>
<dbReference type="OrthoDB" id="4331648at2"/>
<keyword evidence="2" id="KW-1185">Reference proteome</keyword>
<gene>
    <name evidence="1" type="ORF">DV701_00455</name>
</gene>
<dbReference type="KEGG" id="orn:DV701_00455"/>
<protein>
    <submittedName>
        <fullName evidence="1">DUF3515 domain-containing protein</fullName>
    </submittedName>
</protein>
<dbReference type="Proteomes" id="UP000253790">
    <property type="component" value="Chromosome"/>
</dbReference>
<evidence type="ECO:0000313" key="2">
    <source>
        <dbReference type="Proteomes" id="UP000253790"/>
    </source>
</evidence>
<evidence type="ECO:0000313" key="1">
    <source>
        <dbReference type="EMBL" id="AXH97781.1"/>
    </source>
</evidence>
<proteinExistence type="predicted"/>
<dbReference type="InterPro" id="IPR021903">
    <property type="entry name" value="DUF3515"/>
</dbReference>
<sequence>MPFGAADSPACRAVAAHWPQTVGGLTPRVTAVQSAGVAAWGDPAIVARCGKQPPGPTTDQCLDINGVDWVATELDDGTMFTTYGRSPAIEVLVPDSYDTAPLWLPAFTGAADQVEQTLGHCSSVTG</sequence>